<accession>A0A3G3IGI3</accession>
<dbReference type="RefSeq" id="WP_015504665.1">
    <property type="nucleotide sequence ID" value="NZ_CAYARO010000005.1"/>
</dbReference>
<dbReference type="SUPFAM" id="SSF143631">
    <property type="entry name" value="ApbE-like"/>
    <property type="match status" value="1"/>
</dbReference>
<proteinExistence type="predicted"/>
<dbReference type="Proteomes" id="UP000273278">
    <property type="component" value="Chromosome"/>
</dbReference>
<dbReference type="InterPro" id="IPR003374">
    <property type="entry name" value="ApbE-like_sf"/>
</dbReference>
<dbReference type="AlphaFoldDB" id="A0A3G3IGI3"/>
<organism evidence="1 2">
    <name type="scientific">Methanomethylophilus alvi</name>
    <dbReference type="NCBI Taxonomy" id="1291540"/>
    <lineage>
        <taxon>Archaea</taxon>
        <taxon>Methanobacteriati</taxon>
        <taxon>Thermoplasmatota</taxon>
        <taxon>Thermoplasmata</taxon>
        <taxon>Methanomassiliicoccales</taxon>
        <taxon>Methanomethylophilaceae</taxon>
        <taxon>Methanomethylophilus</taxon>
    </lineage>
</organism>
<sequence length="283" mass="29372">MRVRRRIVVGETCLDVCTEESFADEVPDLISEARGMIEEKIGRCPGFGTSLVPVEASASDPPLVRRMCKAGADAGVGPMASVAGAVALYVVEGLVADGCTYAVADNGGDIALFSEEEVIIGLYTGKKDTSSFGFRIPCTDGVLGICSSSASIGPSLSFGDSDIATVVSRDPVLADACATRLGNEIKGEGDLSRAAETVCVIPGVDGCLAVSGGAVCTCGDVPEIVFTGRRGSVWTSAPCPFPQGGCPDIARISPPYVRQGCTMCGEILPILRNAYKGYQYRHL</sequence>
<evidence type="ECO:0000313" key="1">
    <source>
        <dbReference type="EMBL" id="AYQ54935.1"/>
    </source>
</evidence>
<protein>
    <submittedName>
        <fullName evidence="1">Uncharacterized protein</fullName>
    </submittedName>
</protein>
<dbReference type="PIRSF" id="PIRSF006421">
    <property type="entry name" value="UCP006421"/>
    <property type="match status" value="1"/>
</dbReference>
<dbReference type="InterPro" id="IPR007183">
    <property type="entry name" value="UPF0280"/>
</dbReference>
<dbReference type="OMA" id="NGYGICT"/>
<dbReference type="EMBL" id="CP017686">
    <property type="protein sequence ID" value="AYQ54935.1"/>
    <property type="molecule type" value="Genomic_DNA"/>
</dbReference>
<reference evidence="1 2" key="1">
    <citation type="submission" date="2016-10" db="EMBL/GenBank/DDBJ databases">
        <title>Complete genome of the TMA-utilizing, human hosted archaeon Methanomethylophilus alvus Gen. nov, sp. nov., strain Mx-05, derived from a pure culture.</title>
        <authorList>
            <person name="Brugere J.-F."/>
            <person name="Ben Hania W."/>
            <person name="Chaudhary P.P."/>
            <person name="Gaci N."/>
            <person name="Borrel G."/>
            <person name="Cao Van Tuat L."/>
            <person name="Fardeau M.-L."/>
            <person name="Harris H.M.B."/>
            <person name="O'Toole P.W."/>
            <person name="Ollivier B."/>
        </authorList>
    </citation>
    <scope>NUCLEOTIDE SEQUENCE [LARGE SCALE GENOMIC DNA]</scope>
    <source>
        <strain evidence="1 2">Mx-05</strain>
    </source>
</reference>
<evidence type="ECO:0000313" key="2">
    <source>
        <dbReference type="Proteomes" id="UP000273278"/>
    </source>
</evidence>
<dbReference type="Gene3D" id="3.10.520.10">
    <property type="entry name" value="ApbE-like domains"/>
    <property type="match status" value="1"/>
</dbReference>
<gene>
    <name evidence="1" type="ORF">BKD89_03830</name>
</gene>
<dbReference type="GeneID" id="41321568"/>
<name>A0A3G3IGI3_9ARCH</name>